<dbReference type="AlphaFoldDB" id="A0A1Y2AHL5"/>
<evidence type="ECO:0000313" key="2">
    <source>
        <dbReference type="Proteomes" id="UP000193920"/>
    </source>
</evidence>
<keyword evidence="2" id="KW-1185">Reference proteome</keyword>
<reference evidence="1 2" key="1">
    <citation type="submission" date="2016-08" db="EMBL/GenBank/DDBJ databases">
        <title>A Parts List for Fungal Cellulosomes Revealed by Comparative Genomics.</title>
        <authorList>
            <consortium name="DOE Joint Genome Institute"/>
            <person name="Haitjema C.H."/>
            <person name="Gilmore S.P."/>
            <person name="Henske J.K."/>
            <person name="Solomon K.V."/>
            <person name="De Groot R."/>
            <person name="Kuo A."/>
            <person name="Mondo S.J."/>
            <person name="Salamov A.A."/>
            <person name="Labutti K."/>
            <person name="Zhao Z."/>
            <person name="Chiniquy J."/>
            <person name="Barry K."/>
            <person name="Brewer H.M."/>
            <person name="Purvine S.O."/>
            <person name="Wright A.T."/>
            <person name="Boxma B."/>
            <person name="Van Alen T."/>
            <person name="Hackstein J.H."/>
            <person name="Baker S.E."/>
            <person name="Grigoriev I.V."/>
            <person name="O'Malley M.A."/>
        </authorList>
    </citation>
    <scope>NUCLEOTIDE SEQUENCE [LARGE SCALE GENOMIC DNA]</scope>
    <source>
        <strain evidence="1 2">G1</strain>
    </source>
</reference>
<gene>
    <name evidence="1" type="ORF">LY90DRAFT_136958</name>
</gene>
<evidence type="ECO:0000313" key="1">
    <source>
        <dbReference type="EMBL" id="ORY21780.1"/>
    </source>
</evidence>
<proteinExistence type="predicted"/>
<name>A0A1Y2AHL5_9FUNG</name>
<comment type="caution">
    <text evidence="1">The sequence shown here is derived from an EMBL/GenBank/DDBJ whole genome shotgun (WGS) entry which is preliminary data.</text>
</comment>
<organism evidence="1 2">
    <name type="scientific">Neocallimastix californiae</name>
    <dbReference type="NCBI Taxonomy" id="1754190"/>
    <lineage>
        <taxon>Eukaryota</taxon>
        <taxon>Fungi</taxon>
        <taxon>Fungi incertae sedis</taxon>
        <taxon>Chytridiomycota</taxon>
        <taxon>Chytridiomycota incertae sedis</taxon>
        <taxon>Neocallimastigomycetes</taxon>
        <taxon>Neocallimastigales</taxon>
        <taxon>Neocallimastigaceae</taxon>
        <taxon>Neocallimastix</taxon>
    </lineage>
</organism>
<sequence length="213" mass="24451">MDVMQSSRAQQSLDEGLDRTIEILSQHLTPTIPHNVIEYGSFINNTTYINRLNQESNHNIANSPLPNNLLVNSISNLNSQLANDNNPSIIQENNLNSTVNKKEAEEMKSIIDTLDIFNQAWPKPLSPLKPIDPNDKNSLIKNEPISEKNKIKTEKIETPDKNTDTSKKVSSPIPFNTVKTEKVNEIEEQDFYYKYSNLYNIFLYNLYTLFITY</sequence>
<dbReference type="STRING" id="1754190.A0A1Y2AHL5"/>
<dbReference type="EMBL" id="MCOG01000259">
    <property type="protein sequence ID" value="ORY21780.1"/>
    <property type="molecule type" value="Genomic_DNA"/>
</dbReference>
<dbReference type="OrthoDB" id="10628867at2759"/>
<dbReference type="Proteomes" id="UP000193920">
    <property type="component" value="Unassembled WGS sequence"/>
</dbReference>
<protein>
    <submittedName>
        <fullName evidence="1">Uncharacterized protein</fullName>
    </submittedName>
</protein>
<accession>A0A1Y2AHL5</accession>